<accession>A0ABC9Z269</accession>
<feature type="region of interest" description="Disordered" evidence="1">
    <location>
        <begin position="390"/>
        <end position="412"/>
    </location>
</feature>
<sequence>MQNASQSWLTPEFRDDPDVKNLPSTYTPENQEQFFAVFRKWGTHLVTHVVVGGSLDYYEAVQTSYSMNQSQINANIQLEYKAVFTSSKAESHTQWEQLGKNWSNSRLVRVVTAGGDPRFAMDHLNPSYGDNHNMMFSQWTDSIMAYPGIMRFILRPLSIVFSGSQATAVSNALDAYVNGAILVMADTAYTPGTAPGPGNVSTNFGIITNGNVAISSPPVEPPPPHVIKPGQAAPVGGYQLALYDQNTYAPFMVHTYYQTYLGGHTLKPNPDIYKAMMADIDAVTQRNYVAAVTGFGIDLQNYPSPEFQRWLLSVGANLEQWKKFRGYTDTGGSACYVVVGKQGTAPGHAIEMLQAVYSPSNWMQEPYLFNMNPSALALTYGRTAQKRAGTHSYGSLLPPAKAQPDPKPAKKH</sequence>
<dbReference type="PANTHER" id="PTHR46096">
    <property type="entry name" value="PERFORIN-1"/>
    <property type="match status" value="1"/>
</dbReference>
<dbReference type="AlphaFoldDB" id="A0ABC9Z269"/>
<feature type="region of interest" description="Disordered" evidence="1">
    <location>
        <begin position="1"/>
        <end position="25"/>
    </location>
</feature>
<evidence type="ECO:0000313" key="4">
    <source>
        <dbReference type="Proteomes" id="UP000037179"/>
    </source>
</evidence>
<dbReference type="PANTHER" id="PTHR46096:SF6">
    <property type="entry name" value="PERFORIN-1"/>
    <property type="match status" value="1"/>
</dbReference>
<evidence type="ECO:0000313" key="3">
    <source>
        <dbReference type="EMBL" id="GAP31671.1"/>
    </source>
</evidence>
<reference evidence="4" key="1">
    <citation type="submission" date="2015-07" db="EMBL/GenBank/DDBJ databases">
        <title>Nocardia seriolae U-1 whole genome shotgun sequence.</title>
        <authorList>
            <person name="Imajoh M."/>
            <person name="Fukumoto Y."/>
            <person name="Sukeda M."/>
            <person name="Yamane J."/>
            <person name="Yamasaki K."/>
            <person name="Shimizu M."/>
            <person name="Ohnishi K."/>
            <person name="Oshima S."/>
        </authorList>
    </citation>
    <scope>NUCLEOTIDE SEQUENCE [LARGE SCALE GENOMIC DNA]</scope>
    <source>
        <strain evidence="4">U-1</strain>
    </source>
</reference>
<evidence type="ECO:0000259" key="2">
    <source>
        <dbReference type="PROSITE" id="PS51412"/>
    </source>
</evidence>
<dbReference type="InterPro" id="IPR052784">
    <property type="entry name" value="Perforin-1_pore-forming"/>
</dbReference>
<name>A0ABC9Z269_9NOCA</name>
<comment type="caution">
    <text evidence="3">The sequence shown here is derived from an EMBL/GenBank/DDBJ whole genome shotgun (WGS) entry which is preliminary data.</text>
</comment>
<feature type="domain" description="MACPF" evidence="2">
    <location>
        <begin position="1"/>
        <end position="191"/>
    </location>
</feature>
<dbReference type="RefSeq" id="WP_036548227.1">
    <property type="nucleotide sequence ID" value="NZ_AP028459.1"/>
</dbReference>
<dbReference type="InterPro" id="IPR020864">
    <property type="entry name" value="MACPF"/>
</dbReference>
<dbReference type="SMART" id="SM00457">
    <property type="entry name" value="MACPF"/>
    <property type="match status" value="1"/>
</dbReference>
<dbReference type="PROSITE" id="PS51412">
    <property type="entry name" value="MACPF_2"/>
    <property type="match status" value="1"/>
</dbReference>
<dbReference type="Pfam" id="PF01823">
    <property type="entry name" value="MACPF"/>
    <property type="match status" value="1"/>
</dbReference>
<dbReference type="EMBL" id="BBYQ01000122">
    <property type="protein sequence ID" value="GAP31671.1"/>
    <property type="molecule type" value="Genomic_DNA"/>
</dbReference>
<organism evidence="3 4">
    <name type="scientific">Nocardia seriolae</name>
    <dbReference type="NCBI Taxonomy" id="37332"/>
    <lineage>
        <taxon>Bacteria</taxon>
        <taxon>Bacillati</taxon>
        <taxon>Actinomycetota</taxon>
        <taxon>Actinomycetes</taxon>
        <taxon>Mycobacteriales</taxon>
        <taxon>Nocardiaceae</taxon>
        <taxon>Nocardia</taxon>
    </lineage>
</organism>
<evidence type="ECO:0000256" key="1">
    <source>
        <dbReference type="SAM" id="MobiDB-lite"/>
    </source>
</evidence>
<reference evidence="3 4" key="2">
    <citation type="journal article" date="2016" name="Genome Announc.">
        <title>Draft Genome Sequence of Erythromycin- and Oxytetracycline-Sensitive Nocardia seriolae Strain U-1 (NBRC 110359).</title>
        <authorList>
            <person name="Imajoh M."/>
            <person name="Sukeda M."/>
            <person name="Shimizu M."/>
            <person name="Yamane J."/>
            <person name="Ohnishi K."/>
            <person name="Oshima S."/>
        </authorList>
    </citation>
    <scope>NUCLEOTIDE SEQUENCE [LARGE SCALE GENOMIC DNA]</scope>
    <source>
        <strain evidence="3 4">U-1</strain>
    </source>
</reference>
<proteinExistence type="predicted"/>
<gene>
    <name evidence="3" type="ORF">NSK11_contig00122-0029</name>
</gene>
<protein>
    <submittedName>
        <fullName evidence="3">GntR family transcriptional regulator</fullName>
    </submittedName>
</protein>
<dbReference type="Proteomes" id="UP000037179">
    <property type="component" value="Unassembled WGS sequence"/>
</dbReference>
<keyword evidence="4" id="KW-1185">Reference proteome</keyword>